<feature type="region of interest" description="Disordered" evidence="1">
    <location>
        <begin position="125"/>
        <end position="174"/>
    </location>
</feature>
<protein>
    <submittedName>
        <fullName evidence="2">Uncharacterized protein</fullName>
    </submittedName>
</protein>
<evidence type="ECO:0000256" key="1">
    <source>
        <dbReference type="SAM" id="MobiDB-lite"/>
    </source>
</evidence>
<dbReference type="EMBL" id="SMAI01000003">
    <property type="protein sequence ID" value="TCT05907.1"/>
    <property type="molecule type" value="Genomic_DNA"/>
</dbReference>
<keyword evidence="3" id="KW-1185">Reference proteome</keyword>
<sequence>MIDFGPCSSFVLMNATDSFLVPLSDAGRLSGLKGGPLGPRFRFWRDQDGRRHVFSVYDPAEAPDYSDALAVVARRTPAGPIALWAGPTGAPARRAAARFLAEEIHVHVFGDDPPETLRALLDPTLRGAGRPDAPRHDAVSGDAASADPSRRRPACDPASPAFHRFIPPSRRHAA</sequence>
<evidence type="ECO:0000313" key="3">
    <source>
        <dbReference type="Proteomes" id="UP000294664"/>
    </source>
</evidence>
<reference evidence="2 3" key="1">
    <citation type="submission" date="2019-03" db="EMBL/GenBank/DDBJ databases">
        <title>Genomic Encyclopedia of Type Strains, Phase IV (KMG-IV): sequencing the most valuable type-strain genomes for metagenomic binning, comparative biology and taxonomic classification.</title>
        <authorList>
            <person name="Goeker M."/>
        </authorList>
    </citation>
    <scope>NUCLEOTIDE SEQUENCE [LARGE SCALE GENOMIC DNA]</scope>
    <source>
        <strain evidence="2 3">DSM 9035</strain>
    </source>
</reference>
<comment type="caution">
    <text evidence="2">The sequence shown here is derived from an EMBL/GenBank/DDBJ whole genome shotgun (WGS) entry which is preliminary data.</text>
</comment>
<name>A0A4R3M3M2_9HYPH</name>
<proteinExistence type="predicted"/>
<evidence type="ECO:0000313" key="2">
    <source>
        <dbReference type="EMBL" id="TCT05907.1"/>
    </source>
</evidence>
<dbReference type="AlphaFoldDB" id="A0A4R3M3M2"/>
<dbReference type="Proteomes" id="UP000294664">
    <property type="component" value="Unassembled WGS sequence"/>
</dbReference>
<organism evidence="2 3">
    <name type="scientific">Aquabacter spiritensis</name>
    <dbReference type="NCBI Taxonomy" id="933073"/>
    <lineage>
        <taxon>Bacteria</taxon>
        <taxon>Pseudomonadati</taxon>
        <taxon>Pseudomonadota</taxon>
        <taxon>Alphaproteobacteria</taxon>
        <taxon>Hyphomicrobiales</taxon>
        <taxon>Xanthobacteraceae</taxon>
        <taxon>Aquabacter</taxon>
    </lineage>
</organism>
<gene>
    <name evidence="2" type="ORF">EDC64_1038</name>
</gene>
<accession>A0A4R3M3M2</accession>